<evidence type="ECO:0000256" key="4">
    <source>
        <dbReference type="ARBA" id="ARBA00022692"/>
    </source>
</evidence>
<feature type="domain" description="Peptidase M48" evidence="12">
    <location>
        <begin position="134"/>
        <end position="324"/>
    </location>
</feature>
<feature type="transmembrane region" description="Helical" evidence="11">
    <location>
        <begin position="327"/>
        <end position="347"/>
    </location>
</feature>
<evidence type="ECO:0000256" key="10">
    <source>
        <dbReference type="ARBA" id="ARBA00023136"/>
    </source>
</evidence>
<keyword evidence="6" id="KW-0378">Hydrolase</keyword>
<keyword evidence="7" id="KW-0862">Zinc</keyword>
<keyword evidence="14" id="KW-1185">Reference proteome</keyword>
<keyword evidence="10 11" id="KW-0472">Membrane</keyword>
<dbReference type="PANTHER" id="PTHR43221">
    <property type="entry name" value="PROTEASE HTPX"/>
    <property type="match status" value="1"/>
</dbReference>
<feature type="transmembrane region" description="Helical" evidence="11">
    <location>
        <begin position="21"/>
        <end position="43"/>
    </location>
</feature>
<evidence type="ECO:0000256" key="3">
    <source>
        <dbReference type="ARBA" id="ARBA00022670"/>
    </source>
</evidence>
<name>A0A7W2HHU7_9ACTN</name>
<evidence type="ECO:0000313" key="13">
    <source>
        <dbReference type="EMBL" id="MBA4864433.1"/>
    </source>
</evidence>
<keyword evidence="3 13" id="KW-0645">Protease</keyword>
<evidence type="ECO:0000256" key="7">
    <source>
        <dbReference type="ARBA" id="ARBA00022833"/>
    </source>
</evidence>
<keyword evidence="4 11" id="KW-0812">Transmembrane</keyword>
<evidence type="ECO:0000256" key="1">
    <source>
        <dbReference type="ARBA" id="ARBA00001947"/>
    </source>
</evidence>
<reference evidence="13 14" key="1">
    <citation type="submission" date="2020-07" db="EMBL/GenBank/DDBJ databases">
        <title>Streptomyces isolated from Indian soil.</title>
        <authorList>
            <person name="Mandal S."/>
            <person name="Maiti P.K."/>
        </authorList>
    </citation>
    <scope>NUCLEOTIDE SEQUENCE [LARGE SCALE GENOMIC DNA]</scope>
    <source>
        <strain evidence="13 14">PSKA54</strain>
    </source>
</reference>
<dbReference type="InterPro" id="IPR001915">
    <property type="entry name" value="Peptidase_M48"/>
</dbReference>
<comment type="caution">
    <text evidence="13">The sequence shown here is derived from an EMBL/GenBank/DDBJ whole genome shotgun (WGS) entry which is preliminary data.</text>
</comment>
<gene>
    <name evidence="13" type="ORF">H1V43_24385</name>
</gene>
<feature type="transmembrane region" description="Helical" evidence="11">
    <location>
        <begin position="209"/>
        <end position="228"/>
    </location>
</feature>
<dbReference type="GO" id="GO:0046872">
    <property type="term" value="F:metal ion binding"/>
    <property type="evidence" value="ECO:0007669"/>
    <property type="project" value="UniProtKB-KW"/>
</dbReference>
<feature type="transmembrane region" description="Helical" evidence="11">
    <location>
        <begin position="367"/>
        <end position="389"/>
    </location>
</feature>
<dbReference type="Pfam" id="PF01435">
    <property type="entry name" value="Peptidase_M48"/>
    <property type="match status" value="1"/>
</dbReference>
<accession>A0A7W2HHU7</accession>
<dbReference type="GO" id="GO:0006508">
    <property type="term" value="P:proteolysis"/>
    <property type="evidence" value="ECO:0007669"/>
    <property type="project" value="UniProtKB-KW"/>
</dbReference>
<evidence type="ECO:0000256" key="6">
    <source>
        <dbReference type="ARBA" id="ARBA00022801"/>
    </source>
</evidence>
<dbReference type="Gene3D" id="3.30.2010.10">
    <property type="entry name" value="Metalloproteases ('zincins'), catalytic domain"/>
    <property type="match status" value="1"/>
</dbReference>
<evidence type="ECO:0000256" key="9">
    <source>
        <dbReference type="ARBA" id="ARBA00023049"/>
    </source>
</evidence>
<keyword evidence="5" id="KW-0479">Metal-binding</keyword>
<keyword evidence="8 11" id="KW-1133">Transmembrane helix</keyword>
<keyword evidence="2" id="KW-1003">Cell membrane</keyword>
<feature type="transmembrane region" description="Helical" evidence="11">
    <location>
        <begin position="93"/>
        <end position="114"/>
    </location>
</feature>
<evidence type="ECO:0000259" key="12">
    <source>
        <dbReference type="Pfam" id="PF01435"/>
    </source>
</evidence>
<feature type="transmembrane region" description="Helical" evidence="11">
    <location>
        <begin position="616"/>
        <end position="642"/>
    </location>
</feature>
<comment type="cofactor">
    <cofactor evidence="1">
        <name>Zn(2+)</name>
        <dbReference type="ChEBI" id="CHEBI:29105"/>
    </cofactor>
</comment>
<dbReference type="InterPro" id="IPR050083">
    <property type="entry name" value="HtpX_protease"/>
</dbReference>
<keyword evidence="9 13" id="KW-0482">Metalloprotease</keyword>
<dbReference type="GO" id="GO:0004222">
    <property type="term" value="F:metalloendopeptidase activity"/>
    <property type="evidence" value="ECO:0007669"/>
    <property type="project" value="InterPro"/>
</dbReference>
<evidence type="ECO:0000256" key="5">
    <source>
        <dbReference type="ARBA" id="ARBA00022723"/>
    </source>
</evidence>
<organism evidence="13 14">
    <name type="scientific">Streptomyces himalayensis subsp. aureolus</name>
    <dbReference type="NCBI Taxonomy" id="2758039"/>
    <lineage>
        <taxon>Bacteria</taxon>
        <taxon>Bacillati</taxon>
        <taxon>Actinomycetota</taxon>
        <taxon>Actinomycetes</taxon>
        <taxon>Kitasatosporales</taxon>
        <taxon>Streptomycetaceae</taxon>
        <taxon>Streptomyces</taxon>
        <taxon>Streptomyces himalayensis</taxon>
    </lineage>
</organism>
<dbReference type="AlphaFoldDB" id="A0A7W2HHU7"/>
<feature type="transmembrane region" description="Helical" evidence="11">
    <location>
        <begin position="654"/>
        <end position="675"/>
    </location>
</feature>
<protein>
    <submittedName>
        <fullName evidence="13">M48 family metalloprotease</fullName>
    </submittedName>
</protein>
<feature type="transmembrane region" description="Helical" evidence="11">
    <location>
        <begin position="517"/>
        <end position="549"/>
    </location>
</feature>
<evidence type="ECO:0000256" key="2">
    <source>
        <dbReference type="ARBA" id="ARBA00022475"/>
    </source>
</evidence>
<dbReference type="Proteomes" id="UP000586976">
    <property type="component" value="Unassembled WGS sequence"/>
</dbReference>
<feature type="transmembrane region" description="Helical" evidence="11">
    <location>
        <begin position="410"/>
        <end position="430"/>
    </location>
</feature>
<dbReference type="EMBL" id="JACEQY010000029">
    <property type="protein sequence ID" value="MBA4864433.1"/>
    <property type="molecule type" value="Genomic_DNA"/>
</dbReference>
<sequence>MTAAAVERRGDPFAVPSGTSLRFALLMLSTTAVVMMAATGRIASLLTGDDVMRRIAAYQACWEREHRRWDGFPSGDRPSAAEVCGADPRVVQLWVPTTAVLVFWALVFVIYWFLPAWRIRHRRYVPLVDELPEVARALEELRDRSGTEPVSWYAEPLNPRVSALAFGRWRRRHIVLSGGLLALRTSRPETYEAVLLHELAHIRNRDVDISFLTIVVGRVALPVLLFSLPTGIGWPLIWNRTVGSFAEGAAGSLQILCLLVVVPLARRAVLRSREFYADARAQQWSISPDALRSLFDKRDTRRRLSGGLLRVHPTPARRLAMLANPEPLFRSGLWEMAAVGCVLGVLYTELNGTYVLNSALGDRADAVSGVLAHALVGTLCAAVVGFLALRADEGFPGAASPVLRAPAWGLACGMALGGGVANGTIMFALATTDQNGAGFLLWTGLLALAAFLAGRWMSRTVRLWRRALPHRRRPMLTLCGLVVAAGVMFACVLQWLLELMVTQPLMATVVGRGTPEAVTFVLGAVTGAGVRAPYLLCAVTLAALLPLLGQAAAYGGPRRDLRLTLGGGVRWGLWLLAGVTLLGYSGLYVLGLLIVPGALLVLVVRTGRLPRDGGLAFAHAVLAGSLAGVLALGGAGMVLALTGCGMGQCYRLDLYGTAAFTALSVLLALVIAVCLPSVRKGRTPRGGPEAGGSPHGPVW</sequence>
<feature type="transmembrane region" description="Helical" evidence="11">
    <location>
        <begin position="436"/>
        <end position="454"/>
    </location>
</feature>
<evidence type="ECO:0000256" key="11">
    <source>
        <dbReference type="SAM" id="Phobius"/>
    </source>
</evidence>
<feature type="transmembrane region" description="Helical" evidence="11">
    <location>
        <begin position="248"/>
        <end position="265"/>
    </location>
</feature>
<proteinExistence type="predicted"/>
<dbReference type="RefSeq" id="WP_181866064.1">
    <property type="nucleotide sequence ID" value="NZ_JACEQY010000029.1"/>
</dbReference>
<dbReference type="PANTHER" id="PTHR43221:SF2">
    <property type="entry name" value="PROTEASE HTPX HOMOLOG"/>
    <property type="match status" value="1"/>
</dbReference>
<feature type="transmembrane region" description="Helical" evidence="11">
    <location>
        <begin position="587"/>
        <end position="604"/>
    </location>
</feature>
<evidence type="ECO:0000313" key="14">
    <source>
        <dbReference type="Proteomes" id="UP000586976"/>
    </source>
</evidence>
<evidence type="ECO:0000256" key="8">
    <source>
        <dbReference type="ARBA" id="ARBA00022989"/>
    </source>
</evidence>
<feature type="transmembrane region" description="Helical" evidence="11">
    <location>
        <begin position="475"/>
        <end position="497"/>
    </location>
</feature>